<dbReference type="InterPro" id="IPR029068">
    <property type="entry name" value="Glyas_Bleomycin-R_OHBP_Dase"/>
</dbReference>
<dbReference type="Pfam" id="PF00903">
    <property type="entry name" value="Glyoxalase"/>
    <property type="match status" value="1"/>
</dbReference>
<dbReference type="SUPFAM" id="SSF54593">
    <property type="entry name" value="Glyoxalase/Bleomycin resistance protein/Dihydroxybiphenyl dioxygenase"/>
    <property type="match status" value="1"/>
</dbReference>
<dbReference type="InterPro" id="IPR004360">
    <property type="entry name" value="Glyas_Fos-R_dOase_dom"/>
</dbReference>
<dbReference type="InterPro" id="IPR052393">
    <property type="entry name" value="Cadmium-induced_rsp"/>
</dbReference>
<protein>
    <submittedName>
        <fullName evidence="2">Glyoxalase</fullName>
    </submittedName>
</protein>
<dbReference type="RefSeq" id="WP_146474279.1">
    <property type="nucleotide sequence ID" value="NZ_BNCF01000001.1"/>
</dbReference>
<evidence type="ECO:0000313" key="3">
    <source>
        <dbReference type="Proteomes" id="UP000636453"/>
    </source>
</evidence>
<dbReference type="AlphaFoldDB" id="A0A918YUZ2"/>
<dbReference type="PANTHER" id="PTHR41294:SF1">
    <property type="entry name" value="CADMIUM-INDUCED PROTEIN CADI"/>
    <property type="match status" value="1"/>
</dbReference>
<organism evidence="2 3">
    <name type="scientific">Vulcaniibacterium thermophilum</name>
    <dbReference type="NCBI Taxonomy" id="1169913"/>
    <lineage>
        <taxon>Bacteria</taxon>
        <taxon>Pseudomonadati</taxon>
        <taxon>Pseudomonadota</taxon>
        <taxon>Gammaproteobacteria</taxon>
        <taxon>Lysobacterales</taxon>
        <taxon>Lysobacteraceae</taxon>
        <taxon>Vulcaniibacterium</taxon>
    </lineage>
</organism>
<dbReference type="NCBIfam" id="NF041414">
    <property type="entry name" value="ArsI_CadI_VOC"/>
    <property type="match status" value="1"/>
</dbReference>
<dbReference type="Proteomes" id="UP000636453">
    <property type="component" value="Unassembled WGS sequence"/>
</dbReference>
<dbReference type="PROSITE" id="PS51819">
    <property type="entry name" value="VOC"/>
    <property type="match status" value="1"/>
</dbReference>
<sequence>MNARFHVHLHVADLDANIAFYSRLFDTPPTMRKDDYAKWLLEDPRLNFAVSSGKAGPDGIAHLGLQADTAAALETIGARLQAADQVTLAETGATCCYARSDKFWAKDPQGVIWETFHTHGEATTYYAPEAARPATPCCDAPARTAAARCDTAAGCC</sequence>
<gene>
    <name evidence="2" type="ORF">GCM10007167_02690</name>
</gene>
<dbReference type="EMBL" id="BNCF01000001">
    <property type="protein sequence ID" value="GHE25558.1"/>
    <property type="molecule type" value="Genomic_DNA"/>
</dbReference>
<dbReference type="Gene3D" id="3.10.180.10">
    <property type="entry name" value="2,3-Dihydroxybiphenyl 1,2-Dioxygenase, domain 1"/>
    <property type="match status" value="1"/>
</dbReference>
<evidence type="ECO:0000313" key="2">
    <source>
        <dbReference type="EMBL" id="GHE25558.1"/>
    </source>
</evidence>
<reference evidence="2" key="2">
    <citation type="submission" date="2020-09" db="EMBL/GenBank/DDBJ databases">
        <authorList>
            <person name="Sun Q."/>
            <person name="Kim S."/>
        </authorList>
    </citation>
    <scope>NUCLEOTIDE SEQUENCE</scope>
    <source>
        <strain evidence="2">KCTC 32020</strain>
    </source>
</reference>
<dbReference type="OrthoDB" id="9789608at2"/>
<comment type="caution">
    <text evidence="2">The sequence shown here is derived from an EMBL/GenBank/DDBJ whole genome shotgun (WGS) entry which is preliminary data.</text>
</comment>
<proteinExistence type="predicted"/>
<name>A0A918YUZ2_9GAMM</name>
<dbReference type="GO" id="GO:0046686">
    <property type="term" value="P:response to cadmium ion"/>
    <property type="evidence" value="ECO:0007669"/>
    <property type="project" value="TreeGrafter"/>
</dbReference>
<dbReference type="InterPro" id="IPR037523">
    <property type="entry name" value="VOC_core"/>
</dbReference>
<dbReference type="PANTHER" id="PTHR41294">
    <property type="entry name" value="CADMIUM-INDUCED PROTEIN CADI"/>
    <property type="match status" value="1"/>
</dbReference>
<accession>A0A918YUZ2</accession>
<feature type="domain" description="VOC" evidence="1">
    <location>
        <begin position="3"/>
        <end position="118"/>
    </location>
</feature>
<dbReference type="InterPro" id="IPR049789">
    <property type="entry name" value="ArsI/CadI-like"/>
</dbReference>
<reference evidence="2" key="1">
    <citation type="journal article" date="2014" name="Int. J. Syst. Evol. Microbiol.">
        <title>Complete genome sequence of Corynebacterium casei LMG S-19264T (=DSM 44701T), isolated from a smear-ripened cheese.</title>
        <authorList>
            <consortium name="US DOE Joint Genome Institute (JGI-PGF)"/>
            <person name="Walter F."/>
            <person name="Albersmeier A."/>
            <person name="Kalinowski J."/>
            <person name="Ruckert C."/>
        </authorList>
    </citation>
    <scope>NUCLEOTIDE SEQUENCE</scope>
    <source>
        <strain evidence="2">KCTC 32020</strain>
    </source>
</reference>
<evidence type="ECO:0000259" key="1">
    <source>
        <dbReference type="PROSITE" id="PS51819"/>
    </source>
</evidence>
<keyword evidence="3" id="KW-1185">Reference proteome</keyword>